<feature type="domain" description="Thioesterase" evidence="1">
    <location>
        <begin position="1"/>
        <end position="116"/>
    </location>
</feature>
<dbReference type="Pfam" id="PF00975">
    <property type="entry name" value="Thioesterase"/>
    <property type="match status" value="1"/>
</dbReference>
<protein>
    <submittedName>
        <fullName evidence="2">Non-ribosomal peptide synthetase</fullName>
    </submittedName>
</protein>
<feature type="non-terminal residue" evidence="2">
    <location>
        <position position="1"/>
    </location>
</feature>
<dbReference type="InterPro" id="IPR001031">
    <property type="entry name" value="Thioesterase"/>
</dbReference>
<dbReference type="Gene3D" id="3.40.50.1820">
    <property type="entry name" value="alpha/beta hydrolase"/>
    <property type="match status" value="1"/>
</dbReference>
<gene>
    <name evidence="2" type="ORF">D7Y13_43450</name>
</gene>
<proteinExistence type="predicted"/>
<organism evidence="2 3">
    <name type="scientific">Corallococcus praedator</name>
    <dbReference type="NCBI Taxonomy" id="2316724"/>
    <lineage>
        <taxon>Bacteria</taxon>
        <taxon>Pseudomonadati</taxon>
        <taxon>Myxococcota</taxon>
        <taxon>Myxococcia</taxon>
        <taxon>Myxococcales</taxon>
        <taxon>Cystobacterineae</taxon>
        <taxon>Myxococcaceae</taxon>
        <taxon>Corallococcus</taxon>
    </lineage>
</organism>
<name>A0ABX9Q3C8_9BACT</name>
<evidence type="ECO:0000259" key="1">
    <source>
        <dbReference type="Pfam" id="PF00975"/>
    </source>
</evidence>
<dbReference type="InterPro" id="IPR029058">
    <property type="entry name" value="AB_hydrolase_fold"/>
</dbReference>
<evidence type="ECO:0000313" key="2">
    <source>
        <dbReference type="EMBL" id="RKH79827.1"/>
    </source>
</evidence>
<dbReference type="Proteomes" id="UP000278907">
    <property type="component" value="Unassembled WGS sequence"/>
</dbReference>
<comment type="caution">
    <text evidence="2">The sequence shown here is derived from an EMBL/GenBank/DDBJ whole genome shotgun (WGS) entry which is preliminary data.</text>
</comment>
<evidence type="ECO:0000313" key="3">
    <source>
        <dbReference type="Proteomes" id="UP000278907"/>
    </source>
</evidence>
<keyword evidence="3" id="KW-1185">Reference proteome</keyword>
<sequence>PYYIGGWSFGGFVAFEMAQQLHKAGEQVALLAILDTPAPIASNQPSYCETLNLLTTVARSIPALLLDYGRLIPPALRSKNHNSELFKTLPSQLLNEFALHRLLEVYRSNSQAVLNYKPQTYPNAITLFRTQKRSQKFKDAA</sequence>
<dbReference type="RefSeq" id="WP_208734674.1">
    <property type="nucleotide sequence ID" value="NZ_RAWI01001140.1"/>
</dbReference>
<feature type="non-terminal residue" evidence="2">
    <location>
        <position position="141"/>
    </location>
</feature>
<dbReference type="EMBL" id="RAWI01001140">
    <property type="protein sequence ID" value="RKH79827.1"/>
    <property type="molecule type" value="Genomic_DNA"/>
</dbReference>
<dbReference type="SUPFAM" id="SSF53474">
    <property type="entry name" value="alpha/beta-Hydrolases"/>
    <property type="match status" value="1"/>
</dbReference>
<accession>A0ABX9Q3C8</accession>
<reference evidence="2 3" key="1">
    <citation type="submission" date="2018-09" db="EMBL/GenBank/DDBJ databases">
        <authorList>
            <person name="Livingstone P.G."/>
            <person name="Whitworth D.E."/>
        </authorList>
    </citation>
    <scope>NUCLEOTIDE SEQUENCE [LARGE SCALE GENOMIC DNA]</scope>
    <source>
        <strain evidence="2 3">CA031B</strain>
    </source>
</reference>